<organism evidence="2 3">
    <name type="scientific">Prescottella agglutinans</name>
    <dbReference type="NCBI Taxonomy" id="1644129"/>
    <lineage>
        <taxon>Bacteria</taxon>
        <taxon>Bacillati</taxon>
        <taxon>Actinomycetota</taxon>
        <taxon>Actinomycetes</taxon>
        <taxon>Mycobacteriales</taxon>
        <taxon>Nocardiaceae</taxon>
        <taxon>Prescottella</taxon>
    </lineage>
</organism>
<dbReference type="Proteomes" id="UP001160334">
    <property type="component" value="Unassembled WGS sequence"/>
</dbReference>
<comment type="similarity">
    <text evidence="1">Belongs to the short-chain dehydrogenases/reductases (SDR) family.</text>
</comment>
<keyword evidence="3" id="KW-1185">Reference proteome</keyword>
<accession>A0ABT6MHW4</accession>
<dbReference type="InterPro" id="IPR020904">
    <property type="entry name" value="Sc_DH/Rdtase_CS"/>
</dbReference>
<dbReference type="Pfam" id="PF13561">
    <property type="entry name" value="adh_short_C2"/>
    <property type="match status" value="1"/>
</dbReference>
<evidence type="ECO:0000313" key="2">
    <source>
        <dbReference type="EMBL" id="MDH6283918.1"/>
    </source>
</evidence>
<name>A0ABT6MHW4_9NOCA</name>
<dbReference type="SUPFAM" id="SSF51735">
    <property type="entry name" value="NAD(P)-binding Rossmann-fold domains"/>
    <property type="match status" value="1"/>
</dbReference>
<evidence type="ECO:0000256" key="1">
    <source>
        <dbReference type="ARBA" id="ARBA00006484"/>
    </source>
</evidence>
<evidence type="ECO:0000313" key="3">
    <source>
        <dbReference type="Proteomes" id="UP001160334"/>
    </source>
</evidence>
<gene>
    <name evidence="2" type="ORF">M2280_005169</name>
</gene>
<comment type="caution">
    <text evidence="2">The sequence shown here is derived from an EMBL/GenBank/DDBJ whole genome shotgun (WGS) entry which is preliminary data.</text>
</comment>
<dbReference type="Gene3D" id="3.40.50.720">
    <property type="entry name" value="NAD(P)-binding Rossmann-like Domain"/>
    <property type="match status" value="1"/>
</dbReference>
<dbReference type="PANTHER" id="PTHR42760">
    <property type="entry name" value="SHORT-CHAIN DEHYDROGENASES/REDUCTASES FAMILY MEMBER"/>
    <property type="match status" value="1"/>
</dbReference>
<dbReference type="InterPro" id="IPR002347">
    <property type="entry name" value="SDR_fam"/>
</dbReference>
<dbReference type="InterPro" id="IPR036291">
    <property type="entry name" value="NAD(P)-bd_dom_sf"/>
</dbReference>
<dbReference type="PROSITE" id="PS00061">
    <property type="entry name" value="ADH_SHORT"/>
    <property type="match status" value="1"/>
</dbReference>
<sequence length="237" mass="24273">MRLARSGTRVAVVDVDGHAARATVEMIQETAQCEAAPIVCDVRDEWSVEQAFAECSDVLGVPRKVVANAGIEIARELHTMTVSEWDNVLGTNLTGVFLTARAAVRHMLGDGGGGSLACISSPSAFVGFAGGANGAYGASKGGVSALVRAMAIDYAARGIRVNAVVPGATATGLLEVTTASGLSPEDRASAQIPMGRLARPDEIAAAVAWVLSDEASYVTGSHLFVDGGLTARGANDF</sequence>
<protein>
    <submittedName>
        <fullName evidence="2">NAD(P)-dependent dehydrogenase (Short-subunit alcohol dehydrogenase family)</fullName>
    </submittedName>
</protein>
<dbReference type="PRINTS" id="PR00081">
    <property type="entry name" value="GDHRDH"/>
</dbReference>
<proteinExistence type="inferred from homology"/>
<dbReference type="EMBL" id="JARXVC010000017">
    <property type="protein sequence ID" value="MDH6283918.1"/>
    <property type="molecule type" value="Genomic_DNA"/>
</dbReference>
<reference evidence="2 3" key="1">
    <citation type="submission" date="2023-04" db="EMBL/GenBank/DDBJ databases">
        <title>Forest soil microbial communities from Buena Vista Peninsula, Colon Province, Panama.</title>
        <authorList>
            <person name="Bouskill N."/>
        </authorList>
    </citation>
    <scope>NUCLEOTIDE SEQUENCE [LARGE SCALE GENOMIC DNA]</scope>
    <source>
        <strain evidence="2 3">CFH S0262</strain>
    </source>
</reference>